<feature type="repeat" description="Solcar" evidence="9">
    <location>
        <begin position="464"/>
        <end position="550"/>
    </location>
</feature>
<evidence type="ECO:0000256" key="1">
    <source>
        <dbReference type="ARBA" id="ARBA00004141"/>
    </source>
</evidence>
<evidence type="ECO:0008006" key="13">
    <source>
        <dbReference type="Google" id="ProtNLM"/>
    </source>
</evidence>
<evidence type="ECO:0000256" key="9">
    <source>
        <dbReference type="PROSITE-ProRule" id="PRU00282"/>
    </source>
</evidence>
<evidence type="ECO:0000256" key="5">
    <source>
        <dbReference type="ARBA" id="ARBA00022737"/>
    </source>
</evidence>
<dbReference type="InterPro" id="IPR002113">
    <property type="entry name" value="ADT_euk_type"/>
</dbReference>
<feature type="repeat" description="Solcar" evidence="9">
    <location>
        <begin position="369"/>
        <end position="458"/>
    </location>
</feature>
<dbReference type="Proteomes" id="UP000239757">
    <property type="component" value="Unassembled WGS sequence"/>
</dbReference>
<organism evidence="11 12">
    <name type="scientific">Gossypium barbadense</name>
    <name type="common">Sea Island cotton</name>
    <name type="synonym">Hibiscus barbadensis</name>
    <dbReference type="NCBI Taxonomy" id="3634"/>
    <lineage>
        <taxon>Eukaryota</taxon>
        <taxon>Viridiplantae</taxon>
        <taxon>Streptophyta</taxon>
        <taxon>Embryophyta</taxon>
        <taxon>Tracheophyta</taxon>
        <taxon>Spermatophyta</taxon>
        <taxon>Magnoliopsida</taxon>
        <taxon>eudicotyledons</taxon>
        <taxon>Gunneridae</taxon>
        <taxon>Pentapetalae</taxon>
        <taxon>rosids</taxon>
        <taxon>malvids</taxon>
        <taxon>Malvales</taxon>
        <taxon>Malvaceae</taxon>
        <taxon>Malvoideae</taxon>
        <taxon>Gossypium</taxon>
    </lineage>
</organism>
<dbReference type="AlphaFoldDB" id="A0A2P5Y2C6"/>
<evidence type="ECO:0000256" key="4">
    <source>
        <dbReference type="ARBA" id="ARBA00022692"/>
    </source>
</evidence>
<evidence type="ECO:0000256" key="6">
    <source>
        <dbReference type="ARBA" id="ARBA00022989"/>
    </source>
</evidence>
<keyword evidence="5" id="KW-0677">Repeat</keyword>
<evidence type="ECO:0000256" key="10">
    <source>
        <dbReference type="RuleBase" id="RU000488"/>
    </source>
</evidence>
<dbReference type="OrthoDB" id="944604at2759"/>
<accession>A0A2P5Y2C6</accession>
<comment type="catalytic activity">
    <reaction evidence="8">
        <text>ADP(in) + ATP(out) = ADP(out) + ATP(in)</text>
        <dbReference type="Rhea" id="RHEA:34999"/>
        <dbReference type="ChEBI" id="CHEBI:30616"/>
        <dbReference type="ChEBI" id="CHEBI:456216"/>
    </reaction>
    <physiologicalReaction direction="left-to-right" evidence="8">
        <dbReference type="Rhea" id="RHEA:35000"/>
    </physiologicalReaction>
</comment>
<sequence length="575" mass="64333">MENICGNGAFVNWKSQGSASSVVKPLRPAFIGALMENKASITKKIGYTRCFEGSSCSIRASEALDAKPECRNQVRNEGFFSLWRGYTGFTNGLVSAKVIRFNIFKYAKSHEDIQWTYKQVLVLNSVALVATQLLVPPFLYAGTRMATDVKTISNMGNRQFNELQRESPTMTVDLVPVSPLDGRIPEATRLSCRTEHEPFHPPISQKIHFQPDLSFRHFSYTTTLMGILQGNCALGNWRSQSSILPVSHGNTSSIVKPVPPAFIGAPMENSKAFIIKDLALFGVLKTALAPFERVKLLMQNQNHLIKSSQLPKPYNGILDCFARTIRNEGVLSLWRGYTAMTLADVSLKVMRFAIFRYALSREDFQWTYPRLLVLDSVVIVTNQLLFYPFLYAGARKANDVKAIGSTGNWQFNGIVDVFRKTLKSDGIAGLYRGFNIRLAEFGMMGAVSAGLKPWKQHYSSLLQNNVFWRHMVEFGFGICANMAIYPLDTVNKRMMMTSGAVKYKSTRQAIAQIMKTEGLKSFYSGAGAEILSCAVYKGTVLLIIYVADVIRAAKEKNDYCSRSTMEGSLRQMTRH</sequence>
<evidence type="ECO:0000256" key="2">
    <source>
        <dbReference type="ARBA" id="ARBA00006375"/>
    </source>
</evidence>
<dbReference type="EMBL" id="KZ663828">
    <property type="protein sequence ID" value="PPS09711.1"/>
    <property type="molecule type" value="Genomic_DNA"/>
</dbReference>
<protein>
    <recommendedName>
        <fullName evidence="13">ADP,ATP carrier protein</fullName>
    </recommendedName>
</protein>
<keyword evidence="3 10" id="KW-0813">Transport</keyword>
<comment type="similarity">
    <text evidence="2 10">Belongs to the mitochondrial carrier (TC 2.A.29) family.</text>
</comment>
<dbReference type="GO" id="GO:1990544">
    <property type="term" value="P:mitochondrial ATP transmembrane transport"/>
    <property type="evidence" value="ECO:0007669"/>
    <property type="project" value="InterPro"/>
</dbReference>
<dbReference type="Gene3D" id="1.50.40.10">
    <property type="entry name" value="Mitochondrial carrier domain"/>
    <property type="match status" value="1"/>
</dbReference>
<keyword evidence="6" id="KW-1133">Transmembrane helix</keyword>
<evidence type="ECO:0000256" key="7">
    <source>
        <dbReference type="ARBA" id="ARBA00023136"/>
    </source>
</evidence>
<dbReference type="PRINTS" id="PR00926">
    <property type="entry name" value="MITOCARRIER"/>
</dbReference>
<dbReference type="InterPro" id="IPR002067">
    <property type="entry name" value="MCP"/>
</dbReference>
<dbReference type="Pfam" id="PF00153">
    <property type="entry name" value="Mito_carr"/>
    <property type="match status" value="3"/>
</dbReference>
<keyword evidence="7 9" id="KW-0472">Membrane</keyword>
<dbReference type="SUPFAM" id="SSF103506">
    <property type="entry name" value="Mitochondrial carrier"/>
    <property type="match status" value="2"/>
</dbReference>
<dbReference type="GO" id="GO:0005743">
    <property type="term" value="C:mitochondrial inner membrane"/>
    <property type="evidence" value="ECO:0007669"/>
    <property type="project" value="InterPro"/>
</dbReference>
<name>A0A2P5Y2C6_GOSBA</name>
<evidence type="ECO:0000256" key="3">
    <source>
        <dbReference type="ARBA" id="ARBA00022448"/>
    </source>
</evidence>
<evidence type="ECO:0000256" key="8">
    <source>
        <dbReference type="ARBA" id="ARBA00024143"/>
    </source>
</evidence>
<dbReference type="GO" id="GO:0140021">
    <property type="term" value="P:mitochondrial ADP transmembrane transport"/>
    <property type="evidence" value="ECO:0007669"/>
    <property type="project" value="InterPro"/>
</dbReference>
<keyword evidence="4 9" id="KW-0812">Transmembrane</keyword>
<dbReference type="PANTHER" id="PTHR45635">
    <property type="entry name" value="ADP,ATP CARRIER PROTEIN 1-RELATED-RELATED"/>
    <property type="match status" value="1"/>
</dbReference>
<proteinExistence type="inferred from homology"/>
<gene>
    <name evidence="11" type="ORF">GOBAR_AA10926</name>
</gene>
<evidence type="ECO:0000313" key="12">
    <source>
        <dbReference type="Proteomes" id="UP000239757"/>
    </source>
</evidence>
<comment type="subcellular location">
    <subcellularLocation>
        <location evidence="1">Membrane</location>
        <topology evidence="1">Multi-pass membrane protein</topology>
    </subcellularLocation>
</comment>
<dbReference type="InterPro" id="IPR023395">
    <property type="entry name" value="MCP_dom_sf"/>
</dbReference>
<dbReference type="InterPro" id="IPR018108">
    <property type="entry name" value="MCP_transmembrane"/>
</dbReference>
<dbReference type="PANTHER" id="PTHR45635:SF23">
    <property type="entry name" value="ADP_ATP TRANSLOCASE"/>
    <property type="match status" value="1"/>
</dbReference>
<dbReference type="GO" id="GO:0005471">
    <property type="term" value="F:ATP:ADP antiporter activity"/>
    <property type="evidence" value="ECO:0007669"/>
    <property type="project" value="InterPro"/>
</dbReference>
<feature type="repeat" description="Solcar" evidence="9">
    <location>
        <begin position="271"/>
        <end position="361"/>
    </location>
</feature>
<reference evidence="11 12" key="1">
    <citation type="submission" date="2015-01" db="EMBL/GenBank/DDBJ databases">
        <title>Genome of allotetraploid Gossypium barbadense reveals genomic plasticity and fiber elongation in cotton evolution.</title>
        <authorList>
            <person name="Chen X."/>
            <person name="Liu X."/>
            <person name="Zhao B."/>
            <person name="Zheng H."/>
            <person name="Hu Y."/>
            <person name="Lu G."/>
            <person name="Yang C."/>
            <person name="Chen J."/>
            <person name="Shan C."/>
            <person name="Zhang L."/>
            <person name="Zhou Y."/>
            <person name="Wang L."/>
            <person name="Guo W."/>
            <person name="Bai Y."/>
            <person name="Ruan J."/>
            <person name="Shangguan X."/>
            <person name="Mao Y."/>
            <person name="Jiang J."/>
            <person name="Zhu Y."/>
            <person name="Lei J."/>
            <person name="Kang H."/>
            <person name="Chen S."/>
            <person name="He X."/>
            <person name="Wang R."/>
            <person name="Wang Y."/>
            <person name="Chen J."/>
            <person name="Wang L."/>
            <person name="Yu S."/>
            <person name="Wang B."/>
            <person name="Wei J."/>
            <person name="Song S."/>
            <person name="Lu X."/>
            <person name="Gao Z."/>
            <person name="Gu W."/>
            <person name="Deng X."/>
            <person name="Ma D."/>
            <person name="Wang S."/>
            <person name="Liang W."/>
            <person name="Fang L."/>
            <person name="Cai C."/>
            <person name="Zhu X."/>
            <person name="Zhou B."/>
            <person name="Zhang Y."/>
            <person name="Chen Z."/>
            <person name="Xu S."/>
            <person name="Zhu R."/>
            <person name="Wang S."/>
            <person name="Zhang T."/>
            <person name="Zhao G."/>
        </authorList>
    </citation>
    <scope>NUCLEOTIDE SEQUENCE [LARGE SCALE GENOMIC DNA]</scope>
    <source>
        <strain evidence="12">cv. Xinhai21</strain>
        <tissue evidence="11">Leaf</tissue>
    </source>
</reference>
<dbReference type="PROSITE" id="PS50920">
    <property type="entry name" value="SOLCAR"/>
    <property type="match status" value="3"/>
</dbReference>
<evidence type="ECO:0000313" key="11">
    <source>
        <dbReference type="EMBL" id="PPS09711.1"/>
    </source>
</evidence>